<evidence type="ECO:0000313" key="17">
    <source>
        <dbReference type="Proteomes" id="UP000823629"/>
    </source>
</evidence>
<dbReference type="GO" id="GO:0000287">
    <property type="term" value="F:magnesium ion binding"/>
    <property type="evidence" value="ECO:0007669"/>
    <property type="project" value="UniProtKB-UniRule"/>
</dbReference>
<dbReference type="GO" id="GO:0006730">
    <property type="term" value="P:one-carbon metabolic process"/>
    <property type="evidence" value="ECO:0007669"/>
    <property type="project" value="UniProtKB-KW"/>
</dbReference>
<keyword evidence="10" id="KW-0963">Cytoplasm</keyword>
<dbReference type="InterPro" id="IPR022636">
    <property type="entry name" value="S-AdoMet_synthetase_sfam"/>
</dbReference>
<evidence type="ECO:0000259" key="13">
    <source>
        <dbReference type="Pfam" id="PF00438"/>
    </source>
</evidence>
<dbReference type="InterPro" id="IPR002133">
    <property type="entry name" value="S-AdoMet_synthetase"/>
</dbReference>
<comment type="similarity">
    <text evidence="2 10 12">Belongs to the AdoMet synthase family.</text>
</comment>
<dbReference type="CDD" id="cd18079">
    <property type="entry name" value="S-AdoMet_synt"/>
    <property type="match status" value="1"/>
</dbReference>
<comment type="subunit">
    <text evidence="10">Homotetramer; dimer of dimers.</text>
</comment>
<evidence type="ECO:0000259" key="15">
    <source>
        <dbReference type="Pfam" id="PF02773"/>
    </source>
</evidence>
<dbReference type="SUPFAM" id="SSF55973">
    <property type="entry name" value="S-adenosylmethionine synthetase"/>
    <property type="match status" value="3"/>
</dbReference>
<dbReference type="InterPro" id="IPR022628">
    <property type="entry name" value="S-AdoMet_synt_N"/>
</dbReference>
<feature type="binding site" evidence="10">
    <location>
        <position position="47"/>
    </location>
    <ligand>
        <name>K(+)</name>
        <dbReference type="ChEBI" id="CHEBI:29103"/>
    </ligand>
</feature>
<feature type="binding site" description="in other chain" evidence="10">
    <location>
        <begin position="250"/>
        <end position="251"/>
    </location>
    <ligand>
        <name>ATP</name>
        <dbReference type="ChEBI" id="CHEBI:30616"/>
        <note>ligand shared between two neighboring subunits</note>
    </ligand>
</feature>
<dbReference type="Pfam" id="PF02772">
    <property type="entry name" value="S-AdoMet_synt_M"/>
    <property type="match status" value="1"/>
</dbReference>
<dbReference type="GO" id="GO:0005737">
    <property type="term" value="C:cytoplasm"/>
    <property type="evidence" value="ECO:0007669"/>
    <property type="project" value="UniProtKB-SubCell"/>
</dbReference>
<dbReference type="PANTHER" id="PTHR11964">
    <property type="entry name" value="S-ADENOSYLMETHIONINE SYNTHETASE"/>
    <property type="match status" value="1"/>
</dbReference>
<keyword evidence="3 10" id="KW-0554">One-carbon metabolism</keyword>
<feature type="domain" description="S-adenosylmethionine synthetase C-terminal" evidence="15">
    <location>
        <begin position="238"/>
        <end position="379"/>
    </location>
</feature>
<reference evidence="16" key="1">
    <citation type="submission" date="2020-10" db="EMBL/GenBank/DDBJ databases">
        <authorList>
            <person name="Gilroy R."/>
        </authorList>
    </citation>
    <scope>NUCLEOTIDE SEQUENCE</scope>
    <source>
        <strain evidence="16">1748</strain>
    </source>
</reference>
<feature type="binding site" description="in other chain" evidence="10">
    <location>
        <position position="275"/>
    </location>
    <ligand>
        <name>L-methionine</name>
        <dbReference type="ChEBI" id="CHEBI:57844"/>
        <note>ligand shared between two neighboring subunits</note>
    </ligand>
</feature>
<evidence type="ECO:0000256" key="11">
    <source>
        <dbReference type="RuleBase" id="RU000542"/>
    </source>
</evidence>
<feature type="binding site" description="in other chain" evidence="10">
    <location>
        <position position="19"/>
    </location>
    <ligand>
        <name>ATP</name>
        <dbReference type="ChEBI" id="CHEBI:30616"/>
        <note>ligand shared between two neighboring subunits</note>
    </ligand>
</feature>
<feature type="binding site" evidence="10">
    <location>
        <position position="267"/>
    </location>
    <ligand>
        <name>ATP</name>
        <dbReference type="ChEBI" id="CHEBI:30616"/>
        <note>ligand shared between two neighboring subunits</note>
    </ligand>
</feature>
<gene>
    <name evidence="10" type="primary">metK</name>
    <name evidence="16" type="ORF">IAC78_03335</name>
</gene>
<keyword evidence="4 10" id="KW-0808">Transferase</keyword>
<feature type="binding site" evidence="10">
    <location>
        <position position="271"/>
    </location>
    <ligand>
        <name>ATP</name>
        <dbReference type="ChEBI" id="CHEBI:30616"/>
        <note>ligand shared between two neighboring subunits</note>
    </ligand>
</feature>
<keyword evidence="7 10" id="KW-0067">ATP-binding</keyword>
<dbReference type="PROSITE" id="PS00377">
    <property type="entry name" value="ADOMET_SYNTHASE_2"/>
    <property type="match status" value="1"/>
</dbReference>
<dbReference type="HAMAP" id="MF_00086">
    <property type="entry name" value="S_AdoMet_synth1"/>
    <property type="match status" value="1"/>
</dbReference>
<keyword evidence="9 10" id="KW-0630">Potassium</keyword>
<dbReference type="NCBIfam" id="TIGR01034">
    <property type="entry name" value="metK"/>
    <property type="match status" value="1"/>
</dbReference>
<evidence type="ECO:0000256" key="12">
    <source>
        <dbReference type="RuleBase" id="RU004462"/>
    </source>
</evidence>
<dbReference type="PROSITE" id="PS00376">
    <property type="entry name" value="ADOMET_SYNTHASE_1"/>
    <property type="match status" value="1"/>
</dbReference>
<sequence length="392" mass="43341">MLDKNMKVLFTSESVSEGHPDKVCDKIADSILDDLISKNPEARSAVEVLATKEKIVIAGEVTTERDLEPDYEKIARNILREIGYTSPEIGIGADTCDIEVLVKRQSPDISMGVKHSDDEFGAGDQGIMFGYASSETKNYMPLAIVVAHKLVRYASLLRHQGKLPHARPGMKSQVTIDYTDASSPKVDAVVFSSQHDEEVDIEEFRKMIKEEVINPVISSFNMNLDFKTYINPTGRFVIGGPLGDTGLTGRKLIVDTYGGYCPHGGGAFSGKDPTKVDRTATYAARHAAKNIVAAGLASRCLIQLSYAIGVSEPVSISLNTYGTETVDKNEILKAVVDLFDFTPKGIIDRFNLFHPSFKYSELTNYGHFGRPDLDLPYEKLDYVEKLKKRFNK</sequence>
<feature type="domain" description="S-adenosylmethionine synthetase central" evidence="14">
    <location>
        <begin position="120"/>
        <end position="236"/>
    </location>
</feature>
<feature type="binding site" evidence="10">
    <location>
        <position position="244"/>
    </location>
    <ligand>
        <name>ATP</name>
        <dbReference type="ChEBI" id="CHEBI:30616"/>
        <note>ligand shared between two neighboring subunits</note>
    </ligand>
</feature>
<feature type="region of interest" description="Flexible loop" evidence="10">
    <location>
        <begin position="105"/>
        <end position="115"/>
    </location>
</feature>
<evidence type="ECO:0000256" key="9">
    <source>
        <dbReference type="ARBA" id="ARBA00022958"/>
    </source>
</evidence>
<comment type="caution">
    <text evidence="10">Lacks conserved residue(s) required for the propagation of feature annotation.</text>
</comment>
<comment type="cofactor">
    <cofactor evidence="10">
        <name>Mg(2+)</name>
        <dbReference type="ChEBI" id="CHEBI:18420"/>
    </cofactor>
    <text evidence="10">Binds 2 divalent ions per subunit.</text>
</comment>
<feature type="binding site" description="in other chain" evidence="10">
    <location>
        <begin position="235"/>
        <end position="236"/>
    </location>
    <ligand>
        <name>ATP</name>
        <dbReference type="ChEBI" id="CHEBI:30616"/>
        <note>ligand shared between two neighboring subunits</note>
    </ligand>
</feature>
<reference evidence="16" key="2">
    <citation type="journal article" date="2021" name="PeerJ">
        <title>Extensive microbial diversity within the chicken gut microbiome revealed by metagenomics and culture.</title>
        <authorList>
            <person name="Gilroy R."/>
            <person name="Ravi A."/>
            <person name="Getino M."/>
            <person name="Pursley I."/>
            <person name="Horton D.L."/>
            <person name="Alikhan N.F."/>
            <person name="Baker D."/>
            <person name="Gharbi K."/>
            <person name="Hall N."/>
            <person name="Watson M."/>
            <person name="Adriaenssens E.M."/>
            <person name="Foster-Nyarko E."/>
            <person name="Jarju S."/>
            <person name="Secka A."/>
            <person name="Antonio M."/>
            <person name="Oren A."/>
            <person name="Chaudhuri R.R."/>
            <person name="La Ragione R."/>
            <person name="Hildebrand F."/>
            <person name="Pallen M.J."/>
        </authorList>
    </citation>
    <scope>NUCLEOTIDE SEQUENCE</scope>
    <source>
        <strain evidence="16">1748</strain>
    </source>
</reference>
<comment type="cofactor">
    <cofactor evidence="10">
        <name>K(+)</name>
        <dbReference type="ChEBI" id="CHEBI:29103"/>
    </cofactor>
    <text evidence="10">Binds 1 potassium ion per subunit.</text>
</comment>
<feature type="domain" description="S-adenosylmethionine synthetase N-terminal" evidence="13">
    <location>
        <begin position="8"/>
        <end position="107"/>
    </location>
</feature>
<dbReference type="PIRSF" id="PIRSF000497">
    <property type="entry name" value="MAT"/>
    <property type="match status" value="1"/>
</dbReference>
<dbReference type="InterPro" id="IPR022630">
    <property type="entry name" value="S-AdoMet_synt_C"/>
</dbReference>
<comment type="catalytic activity">
    <reaction evidence="10">
        <text>L-methionine + ATP + H2O = S-adenosyl-L-methionine + phosphate + diphosphate</text>
        <dbReference type="Rhea" id="RHEA:21080"/>
        <dbReference type="ChEBI" id="CHEBI:15377"/>
        <dbReference type="ChEBI" id="CHEBI:30616"/>
        <dbReference type="ChEBI" id="CHEBI:33019"/>
        <dbReference type="ChEBI" id="CHEBI:43474"/>
        <dbReference type="ChEBI" id="CHEBI:57844"/>
        <dbReference type="ChEBI" id="CHEBI:59789"/>
        <dbReference type="EC" id="2.5.1.6"/>
    </reaction>
</comment>
<dbReference type="FunFam" id="3.30.300.10:FF:000003">
    <property type="entry name" value="S-adenosylmethionine synthase"/>
    <property type="match status" value="1"/>
</dbReference>
<evidence type="ECO:0000313" key="16">
    <source>
        <dbReference type="EMBL" id="MBO8414487.1"/>
    </source>
</evidence>
<dbReference type="AlphaFoldDB" id="A0A9D9GM44"/>
<evidence type="ECO:0000256" key="7">
    <source>
        <dbReference type="ARBA" id="ARBA00022840"/>
    </source>
</evidence>
<dbReference type="Gene3D" id="3.30.300.10">
    <property type="match status" value="3"/>
</dbReference>
<comment type="pathway">
    <text evidence="1 10">Amino-acid biosynthesis; S-adenosyl-L-methionine biosynthesis; S-adenosyl-L-methionine from L-methionine: step 1/1.</text>
</comment>
<feature type="binding site" description="in other chain" evidence="10">
    <location>
        <position position="60"/>
    </location>
    <ligand>
        <name>L-methionine</name>
        <dbReference type="ChEBI" id="CHEBI:57844"/>
        <note>ligand shared between two neighboring subunits</note>
    </ligand>
</feature>
<evidence type="ECO:0000256" key="5">
    <source>
        <dbReference type="ARBA" id="ARBA00022723"/>
    </source>
</evidence>
<dbReference type="GO" id="GO:0004478">
    <property type="term" value="F:methionine adenosyltransferase activity"/>
    <property type="evidence" value="ECO:0007669"/>
    <property type="project" value="UniProtKB-UniRule"/>
</dbReference>
<dbReference type="Proteomes" id="UP000823629">
    <property type="component" value="Unassembled WGS sequence"/>
</dbReference>
<evidence type="ECO:0000256" key="6">
    <source>
        <dbReference type="ARBA" id="ARBA00022741"/>
    </source>
</evidence>
<feature type="binding site" evidence="10">
    <location>
        <position position="244"/>
    </location>
    <ligand>
        <name>L-methionine</name>
        <dbReference type="ChEBI" id="CHEBI:57844"/>
        <note>ligand shared between two neighboring subunits</note>
    </ligand>
</feature>
<dbReference type="GO" id="GO:0005524">
    <property type="term" value="F:ATP binding"/>
    <property type="evidence" value="ECO:0007669"/>
    <property type="project" value="UniProtKB-UniRule"/>
</dbReference>
<proteinExistence type="inferred from homology"/>
<feature type="binding site" description="in other chain" evidence="10">
    <location>
        <position position="105"/>
    </location>
    <ligand>
        <name>L-methionine</name>
        <dbReference type="ChEBI" id="CHEBI:57844"/>
        <note>ligand shared between two neighboring subunits</note>
    </ligand>
</feature>
<dbReference type="Pfam" id="PF00438">
    <property type="entry name" value="S-AdoMet_synt_N"/>
    <property type="match status" value="1"/>
</dbReference>
<dbReference type="InterPro" id="IPR022631">
    <property type="entry name" value="ADOMET_SYNTHASE_CS"/>
</dbReference>
<comment type="caution">
    <text evidence="16">The sequence shown here is derived from an EMBL/GenBank/DDBJ whole genome shotgun (WGS) entry which is preliminary data.</text>
</comment>
<dbReference type="EC" id="2.5.1.6" evidence="10"/>
<accession>A0A9D9GM44</accession>
<comment type="function">
    <text evidence="10">Catalyzes the formation of S-adenosylmethionine (AdoMet) from methionine and ATP. The overall synthetic reaction is composed of two sequential steps, AdoMet formation and the subsequent tripolyphosphate hydrolysis which occurs prior to release of AdoMet from the enzyme.</text>
</comment>
<dbReference type="EMBL" id="JADING010000094">
    <property type="protein sequence ID" value="MBO8414487.1"/>
    <property type="molecule type" value="Genomic_DNA"/>
</dbReference>
<evidence type="ECO:0000256" key="2">
    <source>
        <dbReference type="ARBA" id="ARBA00009685"/>
    </source>
</evidence>
<name>A0A9D9GM44_9BACL</name>
<evidence type="ECO:0000256" key="4">
    <source>
        <dbReference type="ARBA" id="ARBA00022679"/>
    </source>
</evidence>
<dbReference type="Pfam" id="PF02773">
    <property type="entry name" value="S-AdoMet_synt_C"/>
    <property type="match status" value="1"/>
</dbReference>
<feature type="binding site" evidence="10">
    <location>
        <position position="21"/>
    </location>
    <ligand>
        <name>Mg(2+)</name>
        <dbReference type="ChEBI" id="CHEBI:18420"/>
    </ligand>
</feature>
<comment type="subcellular location">
    <subcellularLocation>
        <location evidence="10 11">Cytoplasm</location>
    </subcellularLocation>
</comment>
<protein>
    <recommendedName>
        <fullName evidence="10">S-adenosylmethionine synthase</fullName>
        <shortName evidence="10">AdoMet synthase</shortName>
        <ecNumber evidence="10">2.5.1.6</ecNumber>
    </recommendedName>
    <alternativeName>
        <fullName evidence="10">MAT</fullName>
    </alternativeName>
    <alternativeName>
        <fullName evidence="10">Methionine adenosyltransferase</fullName>
    </alternativeName>
</protein>
<keyword evidence="6 10" id="KW-0547">Nucleotide-binding</keyword>
<evidence type="ECO:0000256" key="10">
    <source>
        <dbReference type="HAMAP-Rule" id="MF_00086"/>
    </source>
</evidence>
<evidence type="ECO:0000256" key="3">
    <source>
        <dbReference type="ARBA" id="ARBA00022563"/>
    </source>
</evidence>
<keyword evidence="5 10" id="KW-0479">Metal-binding</keyword>
<keyword evidence="8 10" id="KW-0460">Magnesium</keyword>
<dbReference type="InterPro" id="IPR022629">
    <property type="entry name" value="S-AdoMet_synt_central"/>
</dbReference>
<evidence type="ECO:0000256" key="1">
    <source>
        <dbReference type="ARBA" id="ARBA00005224"/>
    </source>
</evidence>
<organism evidence="16 17">
    <name type="scientific">Candidatus Scatoplasma merdavium</name>
    <dbReference type="NCBI Taxonomy" id="2840932"/>
    <lineage>
        <taxon>Bacteria</taxon>
        <taxon>Bacillati</taxon>
        <taxon>Bacillota</taxon>
        <taxon>Bacilli</taxon>
        <taxon>Bacillales</taxon>
        <taxon>Candidatus Scatoplasma</taxon>
    </lineage>
</organism>
<evidence type="ECO:0000256" key="8">
    <source>
        <dbReference type="ARBA" id="ARBA00022842"/>
    </source>
</evidence>
<evidence type="ECO:0000259" key="14">
    <source>
        <dbReference type="Pfam" id="PF02772"/>
    </source>
</evidence>
<dbReference type="GO" id="GO:0006556">
    <property type="term" value="P:S-adenosylmethionine biosynthetic process"/>
    <property type="evidence" value="ECO:0007669"/>
    <property type="project" value="UniProtKB-UniRule"/>
</dbReference>